<accession>A0A4W5K0G1</accession>
<keyword evidence="3" id="KW-0675">Receptor</keyword>
<organism evidence="8 9">
    <name type="scientific">Hucho hucho</name>
    <name type="common">huchen</name>
    <dbReference type="NCBI Taxonomy" id="62062"/>
    <lineage>
        <taxon>Eukaryota</taxon>
        <taxon>Metazoa</taxon>
        <taxon>Chordata</taxon>
        <taxon>Craniata</taxon>
        <taxon>Vertebrata</taxon>
        <taxon>Euteleostomi</taxon>
        <taxon>Actinopterygii</taxon>
        <taxon>Neopterygii</taxon>
        <taxon>Teleostei</taxon>
        <taxon>Protacanthopterygii</taxon>
        <taxon>Salmoniformes</taxon>
        <taxon>Salmonidae</taxon>
        <taxon>Salmoninae</taxon>
        <taxon>Hucho</taxon>
    </lineage>
</organism>
<keyword evidence="6" id="KW-0812">Transmembrane</keyword>
<evidence type="ECO:0000256" key="1">
    <source>
        <dbReference type="ARBA" id="ARBA00022729"/>
    </source>
</evidence>
<dbReference type="GO" id="GO:0042101">
    <property type="term" value="C:T cell receptor complex"/>
    <property type="evidence" value="ECO:0007669"/>
    <property type="project" value="UniProtKB-KW"/>
</dbReference>
<dbReference type="InterPro" id="IPR036179">
    <property type="entry name" value="Ig-like_dom_sf"/>
</dbReference>
<name>A0A4W5K0G1_9TELE</name>
<keyword evidence="5" id="KW-0391">Immunity</keyword>
<dbReference type="Gene3D" id="2.60.40.10">
    <property type="entry name" value="Immunoglobulins"/>
    <property type="match status" value="1"/>
</dbReference>
<dbReference type="PANTHER" id="PTHR19367">
    <property type="entry name" value="T-CELL RECEPTOR ALPHA CHAIN V REGION"/>
    <property type="match status" value="1"/>
</dbReference>
<sequence>MLLWYNITLFLCLFLCICSFNLYTLLLYVVKIYVSFFSGCRAGENVIQPTEDVMVVEGQPTTLSCQFDTADLSPYLFWYKQQTNSNPIFMLRRDTFSSGETTTEFQERFDARLNFTAKSVPLTIQRVQLSESAVYYCALRPTVTTGIQPPYKNYRFHMSIETHCKTGCKATTDLYHVSSAN</sequence>
<keyword evidence="9" id="KW-1185">Reference proteome</keyword>
<evidence type="ECO:0000256" key="2">
    <source>
        <dbReference type="ARBA" id="ARBA00023130"/>
    </source>
</evidence>
<keyword evidence="6" id="KW-0472">Membrane</keyword>
<dbReference type="SMART" id="SM00406">
    <property type="entry name" value="IGv"/>
    <property type="match status" value="1"/>
</dbReference>
<dbReference type="AlphaFoldDB" id="A0A4W5K0G1"/>
<dbReference type="InterPro" id="IPR013783">
    <property type="entry name" value="Ig-like_fold"/>
</dbReference>
<dbReference type="InterPro" id="IPR013106">
    <property type="entry name" value="Ig_V-set"/>
</dbReference>
<dbReference type="InterPro" id="IPR051287">
    <property type="entry name" value="TCR_variable_region"/>
</dbReference>
<reference evidence="9" key="1">
    <citation type="submission" date="2018-06" db="EMBL/GenBank/DDBJ databases">
        <title>Genome assembly of Danube salmon.</title>
        <authorList>
            <person name="Macqueen D.J."/>
            <person name="Gundappa M.K."/>
        </authorList>
    </citation>
    <scope>NUCLEOTIDE SEQUENCE [LARGE SCALE GENOMIC DNA]</scope>
</reference>
<feature type="domain" description="Ig-like" evidence="7">
    <location>
        <begin position="44"/>
        <end position="148"/>
    </location>
</feature>
<dbReference type="PANTHER" id="PTHR19367:SF18">
    <property type="entry name" value="T CELL RECEPTOR ALPHA VARIABLE 16"/>
    <property type="match status" value="1"/>
</dbReference>
<reference evidence="8" key="2">
    <citation type="submission" date="2025-08" db="UniProtKB">
        <authorList>
            <consortium name="Ensembl"/>
        </authorList>
    </citation>
    <scope>IDENTIFICATION</scope>
</reference>
<evidence type="ECO:0000313" key="8">
    <source>
        <dbReference type="Ensembl" id="ENSHHUP00000010798.1"/>
    </source>
</evidence>
<keyword evidence="2" id="KW-1064">Adaptive immunity</keyword>
<evidence type="ECO:0000256" key="3">
    <source>
        <dbReference type="ARBA" id="ARBA00023170"/>
    </source>
</evidence>
<dbReference type="InterPro" id="IPR003599">
    <property type="entry name" value="Ig_sub"/>
</dbReference>
<dbReference type="SUPFAM" id="SSF48726">
    <property type="entry name" value="Immunoglobulin"/>
    <property type="match status" value="1"/>
</dbReference>
<keyword evidence="6" id="KW-1133">Transmembrane helix</keyword>
<dbReference type="GeneTree" id="ENSGT01030000234557"/>
<dbReference type="Pfam" id="PF07686">
    <property type="entry name" value="V-set"/>
    <property type="match status" value="1"/>
</dbReference>
<feature type="transmembrane region" description="Helical" evidence="6">
    <location>
        <begin position="6"/>
        <end position="29"/>
    </location>
</feature>
<dbReference type="GO" id="GO:0002250">
    <property type="term" value="P:adaptive immune response"/>
    <property type="evidence" value="ECO:0007669"/>
    <property type="project" value="UniProtKB-KW"/>
</dbReference>
<evidence type="ECO:0000259" key="7">
    <source>
        <dbReference type="PROSITE" id="PS50835"/>
    </source>
</evidence>
<proteinExistence type="predicted"/>
<keyword evidence="4" id="KW-0393">Immunoglobulin domain</keyword>
<dbReference type="PROSITE" id="PS50835">
    <property type="entry name" value="IG_LIKE"/>
    <property type="match status" value="1"/>
</dbReference>
<reference evidence="8" key="3">
    <citation type="submission" date="2025-09" db="UniProtKB">
        <authorList>
            <consortium name="Ensembl"/>
        </authorList>
    </citation>
    <scope>IDENTIFICATION</scope>
</reference>
<evidence type="ECO:0000256" key="5">
    <source>
        <dbReference type="ARBA" id="ARBA00043266"/>
    </source>
</evidence>
<evidence type="ECO:0000313" key="9">
    <source>
        <dbReference type="Proteomes" id="UP000314982"/>
    </source>
</evidence>
<dbReference type="Ensembl" id="ENSHHUT00000011142.1">
    <property type="protein sequence ID" value="ENSHHUP00000010798.1"/>
    <property type="gene ID" value="ENSHHUG00000006606.1"/>
</dbReference>
<dbReference type="SMART" id="SM00409">
    <property type="entry name" value="IG"/>
    <property type="match status" value="1"/>
</dbReference>
<dbReference type="STRING" id="62062.ENSHHUP00000010798"/>
<evidence type="ECO:0000256" key="4">
    <source>
        <dbReference type="ARBA" id="ARBA00023319"/>
    </source>
</evidence>
<keyword evidence="5" id="KW-1279">T cell receptor</keyword>
<dbReference type="InterPro" id="IPR007110">
    <property type="entry name" value="Ig-like_dom"/>
</dbReference>
<keyword evidence="1" id="KW-0732">Signal</keyword>
<dbReference type="Proteomes" id="UP000314982">
    <property type="component" value="Unassembled WGS sequence"/>
</dbReference>
<protein>
    <recommendedName>
        <fullName evidence="7">Ig-like domain-containing protein</fullName>
    </recommendedName>
</protein>
<evidence type="ECO:0000256" key="6">
    <source>
        <dbReference type="SAM" id="Phobius"/>
    </source>
</evidence>